<organism evidence="2">
    <name type="scientific">viral metagenome</name>
    <dbReference type="NCBI Taxonomy" id="1070528"/>
    <lineage>
        <taxon>unclassified sequences</taxon>
        <taxon>metagenomes</taxon>
        <taxon>organismal metagenomes</taxon>
    </lineage>
</organism>
<protein>
    <submittedName>
        <fullName evidence="2">Uncharacterized protein</fullName>
    </submittedName>
</protein>
<sequence>MLLASLVNILLIIAVTTSGFYTLVECQKNNCLHSIEYSAVLIGVGLGVISSFLVGGILLRIRSIAGAVDIDDSESESLSYTTSTEDLE</sequence>
<keyword evidence="1" id="KW-1133">Transmembrane helix</keyword>
<accession>A0A6C0IYY2</accession>
<keyword evidence="1" id="KW-0472">Membrane</keyword>
<keyword evidence="1" id="KW-0812">Transmembrane</keyword>
<evidence type="ECO:0000313" key="2">
    <source>
        <dbReference type="EMBL" id="QHT97789.1"/>
    </source>
</evidence>
<evidence type="ECO:0000256" key="1">
    <source>
        <dbReference type="SAM" id="Phobius"/>
    </source>
</evidence>
<proteinExistence type="predicted"/>
<dbReference type="EMBL" id="MN740283">
    <property type="protein sequence ID" value="QHT97789.1"/>
    <property type="molecule type" value="Genomic_DNA"/>
</dbReference>
<dbReference type="AlphaFoldDB" id="A0A6C0IYY2"/>
<name>A0A6C0IYY2_9ZZZZ</name>
<reference evidence="2" key="1">
    <citation type="journal article" date="2020" name="Nature">
        <title>Giant virus diversity and host interactions through global metagenomics.</title>
        <authorList>
            <person name="Schulz F."/>
            <person name="Roux S."/>
            <person name="Paez-Espino D."/>
            <person name="Jungbluth S."/>
            <person name="Walsh D.A."/>
            <person name="Denef V.J."/>
            <person name="McMahon K.D."/>
            <person name="Konstantinidis K.T."/>
            <person name="Eloe-Fadrosh E.A."/>
            <person name="Kyrpides N.C."/>
            <person name="Woyke T."/>
        </authorList>
    </citation>
    <scope>NUCLEOTIDE SEQUENCE</scope>
    <source>
        <strain evidence="2">GVMAG-M-3300025572-1</strain>
    </source>
</reference>
<feature type="transmembrane region" description="Helical" evidence="1">
    <location>
        <begin position="37"/>
        <end position="59"/>
    </location>
</feature>